<organism evidence="1">
    <name type="scientific">Arundo donax</name>
    <name type="common">Giant reed</name>
    <name type="synonym">Donax arundinaceus</name>
    <dbReference type="NCBI Taxonomy" id="35708"/>
    <lineage>
        <taxon>Eukaryota</taxon>
        <taxon>Viridiplantae</taxon>
        <taxon>Streptophyta</taxon>
        <taxon>Embryophyta</taxon>
        <taxon>Tracheophyta</taxon>
        <taxon>Spermatophyta</taxon>
        <taxon>Magnoliopsida</taxon>
        <taxon>Liliopsida</taxon>
        <taxon>Poales</taxon>
        <taxon>Poaceae</taxon>
        <taxon>PACMAD clade</taxon>
        <taxon>Arundinoideae</taxon>
        <taxon>Arundineae</taxon>
        <taxon>Arundo</taxon>
    </lineage>
</organism>
<evidence type="ECO:0000313" key="1">
    <source>
        <dbReference type="EMBL" id="JAD98308.1"/>
    </source>
</evidence>
<accession>A0A0A9EH06</accession>
<reference evidence="1" key="2">
    <citation type="journal article" date="2015" name="Data Brief">
        <title>Shoot transcriptome of the giant reed, Arundo donax.</title>
        <authorList>
            <person name="Barrero R.A."/>
            <person name="Guerrero F.D."/>
            <person name="Moolhuijzen P."/>
            <person name="Goolsby J.A."/>
            <person name="Tidwell J."/>
            <person name="Bellgard S.E."/>
            <person name="Bellgard M.I."/>
        </authorList>
    </citation>
    <scope>NUCLEOTIDE SEQUENCE</scope>
    <source>
        <tissue evidence="1">Shoot tissue taken approximately 20 cm above the soil surface</tissue>
    </source>
</reference>
<protein>
    <submittedName>
        <fullName evidence="1">Uncharacterized protein</fullName>
    </submittedName>
</protein>
<reference evidence="1" key="1">
    <citation type="submission" date="2014-09" db="EMBL/GenBank/DDBJ databases">
        <authorList>
            <person name="Magalhaes I.L.F."/>
            <person name="Oliveira U."/>
            <person name="Santos F.R."/>
            <person name="Vidigal T.H.D.A."/>
            <person name="Brescovit A.D."/>
            <person name="Santos A.J."/>
        </authorList>
    </citation>
    <scope>NUCLEOTIDE SEQUENCE</scope>
    <source>
        <tissue evidence="1">Shoot tissue taken approximately 20 cm above the soil surface</tissue>
    </source>
</reference>
<name>A0A0A9EH06_ARUDO</name>
<dbReference type="EMBL" id="GBRH01199587">
    <property type="protein sequence ID" value="JAD98308.1"/>
    <property type="molecule type" value="Transcribed_RNA"/>
</dbReference>
<sequence length="40" mass="4697">MELNLSYCQTIIREPPTIIRQSLLLPFFFTCSFGHTLDIH</sequence>
<proteinExistence type="predicted"/>
<dbReference type="AlphaFoldDB" id="A0A0A9EH06"/>